<dbReference type="Proteomes" id="UP000034661">
    <property type="component" value="Unassembled WGS sequence"/>
</dbReference>
<organism evidence="2 3">
    <name type="scientific">Candidatus Gottesmanbacteria bacterium GW2011_GWA1_48_13</name>
    <dbReference type="NCBI Taxonomy" id="1618439"/>
    <lineage>
        <taxon>Bacteria</taxon>
        <taxon>Candidatus Gottesmaniibacteriota</taxon>
    </lineage>
</organism>
<dbReference type="Pfam" id="PF07963">
    <property type="entry name" value="N_methyl"/>
    <property type="match status" value="1"/>
</dbReference>
<keyword evidence="1" id="KW-0812">Transmembrane</keyword>
<dbReference type="PROSITE" id="PS00409">
    <property type="entry name" value="PROKAR_NTER_METHYL"/>
    <property type="match status" value="1"/>
</dbReference>
<feature type="transmembrane region" description="Helical" evidence="1">
    <location>
        <begin position="21"/>
        <end position="42"/>
    </location>
</feature>
<evidence type="ECO:0000313" key="2">
    <source>
        <dbReference type="EMBL" id="KKU96319.1"/>
    </source>
</evidence>
<dbReference type="SUPFAM" id="SSF54523">
    <property type="entry name" value="Pili subunits"/>
    <property type="match status" value="1"/>
</dbReference>
<keyword evidence="1" id="KW-1133">Transmembrane helix</keyword>
<comment type="caution">
    <text evidence="2">The sequence shown here is derived from an EMBL/GenBank/DDBJ whole genome shotgun (WGS) entry which is preliminary data.</text>
</comment>
<dbReference type="InterPro" id="IPR045584">
    <property type="entry name" value="Pilin-like"/>
</dbReference>
<dbReference type="EMBL" id="LCPJ01000001">
    <property type="protein sequence ID" value="KKU96319.1"/>
    <property type="molecule type" value="Genomic_DNA"/>
</dbReference>
<keyword evidence="1" id="KW-0472">Membrane</keyword>
<evidence type="ECO:0000256" key="1">
    <source>
        <dbReference type="SAM" id="Phobius"/>
    </source>
</evidence>
<evidence type="ECO:0008006" key="4">
    <source>
        <dbReference type="Google" id="ProtNLM"/>
    </source>
</evidence>
<reference evidence="2 3" key="1">
    <citation type="journal article" date="2015" name="Nature">
        <title>rRNA introns, odd ribosomes, and small enigmatic genomes across a large radiation of phyla.</title>
        <authorList>
            <person name="Brown C.T."/>
            <person name="Hug L.A."/>
            <person name="Thomas B.C."/>
            <person name="Sharon I."/>
            <person name="Castelle C.J."/>
            <person name="Singh A."/>
            <person name="Wilkins M.J."/>
            <person name="Williams K.H."/>
            <person name="Banfield J.F."/>
        </authorList>
    </citation>
    <scope>NUCLEOTIDE SEQUENCE [LARGE SCALE GENOMIC DNA]</scope>
</reference>
<dbReference type="NCBIfam" id="TIGR02532">
    <property type="entry name" value="IV_pilin_GFxxxE"/>
    <property type="match status" value="1"/>
</dbReference>
<dbReference type="Gene3D" id="3.30.700.10">
    <property type="entry name" value="Glycoprotein, Type 4 Pilin"/>
    <property type="match status" value="1"/>
</dbReference>
<dbReference type="InterPro" id="IPR012902">
    <property type="entry name" value="N_methyl_site"/>
</dbReference>
<protein>
    <recommendedName>
        <fullName evidence="4">Prepilin-type N-terminal cleavage/methylation domain-containing protein</fullName>
    </recommendedName>
</protein>
<dbReference type="AlphaFoldDB" id="A0A0G1UQ91"/>
<name>A0A0G1UQ91_9BACT</name>
<evidence type="ECO:0000313" key="3">
    <source>
        <dbReference type="Proteomes" id="UP000034661"/>
    </source>
</evidence>
<sequence>MKSDRLKAGFTRTNFNGNLRGFTLIEMAVAVGISLVIIGGVLSNYNNYNDTQKVKQGAQTLKNNLRFAQGLAFAGKKPTSGCTELEGYRVTFASTSYSVQAFCNDQGLAGEATATQLPTDVTFSPVPGTATFGVLGKGLVGDAAMTITLAGNAKTYSIQISLAGDINDLGFQ</sequence>
<gene>
    <name evidence="2" type="ORF">UY27_C0001G0012</name>
</gene>
<proteinExistence type="predicted"/>
<accession>A0A0G1UQ91</accession>